<dbReference type="PANTHER" id="PTHR37984:SF5">
    <property type="entry name" value="PROTEIN NYNRIN-LIKE"/>
    <property type="match status" value="1"/>
</dbReference>
<keyword evidence="3" id="KW-1185">Reference proteome</keyword>
<dbReference type="STRING" id="70415.A0A5S6Q7Q4"/>
<dbReference type="PANTHER" id="PTHR37984">
    <property type="entry name" value="PROTEIN CBG26694"/>
    <property type="match status" value="1"/>
</dbReference>
<evidence type="ECO:0000313" key="3">
    <source>
        <dbReference type="Proteomes" id="UP000046395"/>
    </source>
</evidence>
<accession>A0A5S6Q7Q4</accession>
<evidence type="ECO:0000313" key="4">
    <source>
        <dbReference type="WBParaSite" id="TMUE_1000003244.1"/>
    </source>
</evidence>
<dbReference type="EC" id="2.7.7.49" evidence="1"/>
<reference evidence="4" key="1">
    <citation type="submission" date="2019-12" db="UniProtKB">
        <authorList>
            <consortium name="WormBaseParasite"/>
        </authorList>
    </citation>
    <scope>IDENTIFICATION</scope>
</reference>
<evidence type="ECO:0000256" key="1">
    <source>
        <dbReference type="ARBA" id="ARBA00012493"/>
    </source>
</evidence>
<dbReference type="InterPro" id="IPR050951">
    <property type="entry name" value="Retrovirus_Pol_polyprotein"/>
</dbReference>
<evidence type="ECO:0000259" key="2">
    <source>
        <dbReference type="Pfam" id="PF17921"/>
    </source>
</evidence>
<proteinExistence type="predicted"/>
<name>A0A5S6Q7Q4_TRIMR</name>
<dbReference type="Proteomes" id="UP000046395">
    <property type="component" value="Unassembled WGS sequence"/>
</dbReference>
<dbReference type="Gene3D" id="1.10.340.70">
    <property type="match status" value="1"/>
</dbReference>
<dbReference type="InterPro" id="IPR041588">
    <property type="entry name" value="Integrase_H2C2"/>
</dbReference>
<sequence length="118" mass="13688">MPDPPITARQIADLTDQDPILYRVTNWLIKGWPSKIDSNELKTFWCRSNELSIHKNCVLWGCRVAVPVRMKCLACSYVWWPKMDLDIEALVRSCVQCQESSREPPRVQTNHWPPPNAP</sequence>
<dbReference type="GO" id="GO:0003964">
    <property type="term" value="F:RNA-directed DNA polymerase activity"/>
    <property type="evidence" value="ECO:0007669"/>
    <property type="project" value="UniProtKB-EC"/>
</dbReference>
<protein>
    <recommendedName>
        <fullName evidence="1">RNA-directed DNA polymerase</fullName>
        <ecNumber evidence="1">2.7.7.49</ecNumber>
    </recommendedName>
</protein>
<organism evidence="3 4">
    <name type="scientific">Trichuris muris</name>
    <name type="common">Mouse whipworm</name>
    <dbReference type="NCBI Taxonomy" id="70415"/>
    <lineage>
        <taxon>Eukaryota</taxon>
        <taxon>Metazoa</taxon>
        <taxon>Ecdysozoa</taxon>
        <taxon>Nematoda</taxon>
        <taxon>Enoplea</taxon>
        <taxon>Dorylaimia</taxon>
        <taxon>Trichinellida</taxon>
        <taxon>Trichuridae</taxon>
        <taxon>Trichuris</taxon>
    </lineage>
</organism>
<dbReference type="WBParaSite" id="TMUE_1000003244.1">
    <property type="protein sequence ID" value="TMUE_1000003244.1"/>
    <property type="gene ID" value="WBGene00292644"/>
</dbReference>
<feature type="domain" description="Integrase zinc-binding" evidence="2">
    <location>
        <begin position="69"/>
        <end position="100"/>
    </location>
</feature>
<dbReference type="AlphaFoldDB" id="A0A5S6Q7Q4"/>
<dbReference type="Pfam" id="PF17921">
    <property type="entry name" value="Integrase_H2C2"/>
    <property type="match status" value="1"/>
</dbReference>